<name>A0A1R3X1Y6_9BACT</name>
<dbReference type="PANTHER" id="PTHR42872">
    <property type="entry name" value="PROTEIN-GLUTAMATE METHYLESTERASE/PROTEIN-GLUTAMINE GLUTAMINASE"/>
    <property type="match status" value="1"/>
</dbReference>
<dbReference type="RefSeq" id="WP_076666977.1">
    <property type="nucleotide sequence ID" value="NZ_FTPP01000001.1"/>
</dbReference>
<dbReference type="AlphaFoldDB" id="A0A1R3X1Y6"/>
<dbReference type="GO" id="GO:0005737">
    <property type="term" value="C:cytoplasm"/>
    <property type="evidence" value="ECO:0007669"/>
    <property type="project" value="InterPro"/>
</dbReference>
<dbReference type="InterPro" id="IPR000673">
    <property type="entry name" value="Sig_transdc_resp-reg_Me-estase"/>
</dbReference>
<evidence type="ECO:0000259" key="5">
    <source>
        <dbReference type="PROSITE" id="PS50122"/>
    </source>
</evidence>
<sequence length="191" mass="20830">MHGTSSRLIVIGGSWGGIQASMKILRALPADYPFPVVLVLHRLRNYEGNLQELYEKKLALKAVEIDDKAPLEAGHLYIAPANYHVLLEKDHTFSLDDSELENYSRPSIDVTFTSAADVFGKNTVGILLSGASKDGSSGLKHIFDKRGTAIVQHPGEAEIAIMPLAAINSTPGCRIMNIEGIQAYLLTLHEH</sequence>
<gene>
    <name evidence="6" type="ORF">SAMN05444128_1433</name>
</gene>
<dbReference type="Pfam" id="PF01339">
    <property type="entry name" value="CheB_methylest"/>
    <property type="match status" value="1"/>
</dbReference>
<dbReference type="PROSITE" id="PS50122">
    <property type="entry name" value="CHEB"/>
    <property type="match status" value="1"/>
</dbReference>
<dbReference type="GO" id="GO:0008984">
    <property type="term" value="F:protein-glutamate methylesterase activity"/>
    <property type="evidence" value="ECO:0007669"/>
    <property type="project" value="UniProtKB-EC"/>
</dbReference>
<dbReference type="SUPFAM" id="SSF52738">
    <property type="entry name" value="Methylesterase CheB, C-terminal domain"/>
    <property type="match status" value="1"/>
</dbReference>
<dbReference type="Proteomes" id="UP000187181">
    <property type="component" value="Unassembled WGS sequence"/>
</dbReference>
<reference evidence="7" key="1">
    <citation type="submission" date="2017-01" db="EMBL/GenBank/DDBJ databases">
        <authorList>
            <person name="Varghese N."/>
            <person name="Submissions S."/>
        </authorList>
    </citation>
    <scope>NUCLEOTIDE SEQUENCE [LARGE SCALE GENOMIC DNA]</scope>
    <source>
        <strain evidence="7">LP100</strain>
    </source>
</reference>
<dbReference type="EC" id="3.1.1.61" evidence="2"/>
<keyword evidence="1 4" id="KW-0378">Hydrolase</keyword>
<proteinExistence type="predicted"/>
<feature type="active site" evidence="4">
    <location>
        <position position="134"/>
    </location>
</feature>
<dbReference type="PANTHER" id="PTHR42872:SF6">
    <property type="entry name" value="PROTEIN-GLUTAMATE METHYLESTERASE_PROTEIN-GLUTAMINE GLUTAMINASE"/>
    <property type="match status" value="1"/>
</dbReference>
<keyword evidence="4" id="KW-0145">Chemotaxis</keyword>
<dbReference type="OrthoDB" id="1524092at2"/>
<dbReference type="Gene3D" id="3.40.50.180">
    <property type="entry name" value="Methylesterase CheB, C-terminal domain"/>
    <property type="match status" value="1"/>
</dbReference>
<protein>
    <recommendedName>
        <fullName evidence="2">protein-glutamate methylesterase</fullName>
        <ecNumber evidence="2">3.1.1.61</ecNumber>
    </recommendedName>
</protein>
<evidence type="ECO:0000256" key="2">
    <source>
        <dbReference type="ARBA" id="ARBA00039140"/>
    </source>
</evidence>
<evidence type="ECO:0000256" key="4">
    <source>
        <dbReference type="PROSITE-ProRule" id="PRU00050"/>
    </source>
</evidence>
<dbReference type="EMBL" id="FTPP01000001">
    <property type="protein sequence ID" value="SIT84675.1"/>
    <property type="molecule type" value="Genomic_DNA"/>
</dbReference>
<comment type="catalytic activity">
    <reaction evidence="3">
        <text>[protein]-L-glutamate 5-O-methyl ester + H2O = L-glutamyl-[protein] + methanol + H(+)</text>
        <dbReference type="Rhea" id="RHEA:23236"/>
        <dbReference type="Rhea" id="RHEA-COMP:10208"/>
        <dbReference type="Rhea" id="RHEA-COMP:10311"/>
        <dbReference type="ChEBI" id="CHEBI:15377"/>
        <dbReference type="ChEBI" id="CHEBI:15378"/>
        <dbReference type="ChEBI" id="CHEBI:17790"/>
        <dbReference type="ChEBI" id="CHEBI:29973"/>
        <dbReference type="ChEBI" id="CHEBI:82795"/>
        <dbReference type="EC" id="3.1.1.61"/>
    </reaction>
</comment>
<dbReference type="CDD" id="cd16433">
    <property type="entry name" value="CheB"/>
    <property type="match status" value="1"/>
</dbReference>
<dbReference type="GO" id="GO:0000156">
    <property type="term" value="F:phosphorelay response regulator activity"/>
    <property type="evidence" value="ECO:0007669"/>
    <property type="project" value="InterPro"/>
</dbReference>
<dbReference type="GO" id="GO:0006935">
    <property type="term" value="P:chemotaxis"/>
    <property type="evidence" value="ECO:0007669"/>
    <property type="project" value="UniProtKB-UniRule"/>
</dbReference>
<evidence type="ECO:0000256" key="3">
    <source>
        <dbReference type="ARBA" id="ARBA00048267"/>
    </source>
</evidence>
<feature type="active site" evidence="4">
    <location>
        <position position="41"/>
    </location>
</feature>
<evidence type="ECO:0000313" key="6">
    <source>
        <dbReference type="EMBL" id="SIT84675.1"/>
    </source>
</evidence>
<accession>A0A1R3X1Y6</accession>
<dbReference type="STRING" id="1317125.SAMN05444128_1433"/>
<evidence type="ECO:0000313" key="7">
    <source>
        <dbReference type="Proteomes" id="UP000187181"/>
    </source>
</evidence>
<feature type="domain" description="CheB-type methylesterase" evidence="5">
    <location>
        <begin position="2"/>
        <end position="187"/>
    </location>
</feature>
<dbReference type="InterPro" id="IPR035909">
    <property type="entry name" value="CheB_C"/>
</dbReference>
<organism evidence="6 7">
    <name type="scientific">Pontibacter indicus</name>
    <dbReference type="NCBI Taxonomy" id="1317125"/>
    <lineage>
        <taxon>Bacteria</taxon>
        <taxon>Pseudomonadati</taxon>
        <taxon>Bacteroidota</taxon>
        <taxon>Cytophagia</taxon>
        <taxon>Cytophagales</taxon>
        <taxon>Hymenobacteraceae</taxon>
        <taxon>Pontibacter</taxon>
    </lineage>
</organism>
<evidence type="ECO:0000256" key="1">
    <source>
        <dbReference type="ARBA" id="ARBA00022801"/>
    </source>
</evidence>
<keyword evidence="7" id="KW-1185">Reference proteome</keyword>
<feature type="active site" evidence="4">
    <location>
        <position position="14"/>
    </location>
</feature>